<reference evidence="2" key="1">
    <citation type="submission" date="2019-08" db="EMBL/GenBank/DDBJ databases">
        <title>The genome of the North American firefly Photinus pyralis.</title>
        <authorList>
            <consortium name="Photinus pyralis genome working group"/>
            <person name="Fallon T.R."/>
            <person name="Sander Lower S.E."/>
            <person name="Weng J.-K."/>
        </authorList>
    </citation>
    <scope>NUCLEOTIDE SEQUENCE</scope>
    <source>
        <strain evidence="2">TRF0915ILg1</strain>
        <tissue evidence="2">Whole body</tissue>
    </source>
</reference>
<dbReference type="AlphaFoldDB" id="A0A8K0DJL3"/>
<dbReference type="GO" id="GO:0015074">
    <property type="term" value="P:DNA integration"/>
    <property type="evidence" value="ECO:0007669"/>
    <property type="project" value="InterPro"/>
</dbReference>
<feature type="domain" description="Integrase catalytic" evidence="1">
    <location>
        <begin position="1"/>
        <end position="100"/>
    </location>
</feature>
<dbReference type="InterPro" id="IPR001584">
    <property type="entry name" value="Integrase_cat-core"/>
</dbReference>
<protein>
    <recommendedName>
        <fullName evidence="1">Integrase catalytic domain-containing protein</fullName>
    </recommendedName>
</protein>
<dbReference type="SUPFAM" id="SSF53098">
    <property type="entry name" value="Ribonuclease H-like"/>
    <property type="match status" value="1"/>
</dbReference>
<evidence type="ECO:0000313" key="3">
    <source>
        <dbReference type="Proteomes" id="UP000801492"/>
    </source>
</evidence>
<dbReference type="InterPro" id="IPR012337">
    <property type="entry name" value="RNaseH-like_sf"/>
</dbReference>
<evidence type="ECO:0000313" key="2">
    <source>
        <dbReference type="EMBL" id="KAF2904413.1"/>
    </source>
</evidence>
<dbReference type="InterPro" id="IPR050951">
    <property type="entry name" value="Retrovirus_Pol_polyprotein"/>
</dbReference>
<dbReference type="PANTHER" id="PTHR37984">
    <property type="entry name" value="PROTEIN CBG26694"/>
    <property type="match status" value="1"/>
</dbReference>
<dbReference type="EMBL" id="VTPC01000778">
    <property type="protein sequence ID" value="KAF2904413.1"/>
    <property type="molecule type" value="Genomic_DNA"/>
</dbReference>
<organism evidence="2 3">
    <name type="scientific">Ignelater luminosus</name>
    <name type="common">Cucubano</name>
    <name type="synonym">Pyrophorus luminosus</name>
    <dbReference type="NCBI Taxonomy" id="2038154"/>
    <lineage>
        <taxon>Eukaryota</taxon>
        <taxon>Metazoa</taxon>
        <taxon>Ecdysozoa</taxon>
        <taxon>Arthropoda</taxon>
        <taxon>Hexapoda</taxon>
        <taxon>Insecta</taxon>
        <taxon>Pterygota</taxon>
        <taxon>Neoptera</taxon>
        <taxon>Endopterygota</taxon>
        <taxon>Coleoptera</taxon>
        <taxon>Polyphaga</taxon>
        <taxon>Elateriformia</taxon>
        <taxon>Elateroidea</taxon>
        <taxon>Elateridae</taxon>
        <taxon>Agrypninae</taxon>
        <taxon>Pyrophorini</taxon>
        <taxon>Ignelater</taxon>
    </lineage>
</organism>
<name>A0A8K0DJL3_IGNLU</name>
<dbReference type="Gene3D" id="3.30.420.10">
    <property type="entry name" value="Ribonuclease H-like superfamily/Ribonuclease H"/>
    <property type="match status" value="1"/>
</dbReference>
<accession>A0A8K0DJL3</accession>
<gene>
    <name evidence="2" type="ORF">ILUMI_01764</name>
</gene>
<proteinExistence type="predicted"/>
<dbReference type="GO" id="GO:0003676">
    <property type="term" value="F:nucleic acid binding"/>
    <property type="evidence" value="ECO:0007669"/>
    <property type="project" value="InterPro"/>
</dbReference>
<dbReference type="Pfam" id="PF03184">
    <property type="entry name" value="DDE_1"/>
    <property type="match status" value="1"/>
</dbReference>
<dbReference type="InterPro" id="IPR004875">
    <property type="entry name" value="DDE_SF_endonuclease_dom"/>
</dbReference>
<dbReference type="OrthoDB" id="4327074at2759"/>
<comment type="caution">
    <text evidence="2">The sequence shown here is derived from an EMBL/GenBank/DDBJ whole genome shotgun (WGS) entry which is preliminary data.</text>
</comment>
<sequence>MLDRSLNQDVGRVAKACKNWAEVKNDPTKAILNPWPVKSTDSGTAIQKLRETFARFGLPQQLVSDNATAFISQEFQKFVNCNGINHLRGAPYHPQTNGTMLPQLLLGLVLNATRTFLKSEIFESFFKMPRKSKPRKIGLTPANTMSRAVYLVLNENYSVRQAAVCFNVQFQALARYVRTQCESPEVKVSIQPNYTHRQIFSNEKELNVAEYLQIYETGTTTVQNPKTIIATKGAKQVNHGTSGERGELVTTCAIISAVGTYIPPVIIFPQKFFKPHMLKRALPGSMGLATPSGNSTNDNPSLLIYDNHESHISINVVNKARKAGVQILTLPPHCSNRLQSLDVSVFVNALRKHLKKPSPLRLCYQDLRKQVQIPFNPNAFNDTDFLSSAVMVRPENVPSDGPSKEPVRSVLIQRKAQKIVSKKTKQNIKSLQAKNKPKRKKNFKYVRKKADNYDSTSEDENIAYEELSETETWESEETDYDTISEGRYSKTAEAIIAADLPETPVLSHALTKFGRETLICPITVQGCDVEAIKVIPLRHLLHFPCS</sequence>
<dbReference type="PANTHER" id="PTHR37984:SF5">
    <property type="entry name" value="PROTEIN NYNRIN-LIKE"/>
    <property type="match status" value="1"/>
</dbReference>
<keyword evidence="3" id="KW-1185">Reference proteome</keyword>
<dbReference type="InterPro" id="IPR036397">
    <property type="entry name" value="RNaseH_sf"/>
</dbReference>
<evidence type="ECO:0000259" key="1">
    <source>
        <dbReference type="PROSITE" id="PS50994"/>
    </source>
</evidence>
<dbReference type="Proteomes" id="UP000801492">
    <property type="component" value="Unassembled WGS sequence"/>
</dbReference>
<dbReference type="PROSITE" id="PS50994">
    <property type="entry name" value="INTEGRASE"/>
    <property type="match status" value="1"/>
</dbReference>